<keyword evidence="2" id="KW-1185">Reference proteome</keyword>
<evidence type="ECO:0000313" key="1">
    <source>
        <dbReference type="EMBL" id="MEV0706644.1"/>
    </source>
</evidence>
<name>A0ABV3FMJ0_9NOCA</name>
<accession>A0ABV3FMJ0</accession>
<organism evidence="1 2">
    <name type="scientific">Nocardia aurea</name>
    <dbReference type="NCBI Taxonomy" id="2144174"/>
    <lineage>
        <taxon>Bacteria</taxon>
        <taxon>Bacillati</taxon>
        <taxon>Actinomycetota</taxon>
        <taxon>Actinomycetes</taxon>
        <taxon>Mycobacteriales</taxon>
        <taxon>Nocardiaceae</taxon>
        <taxon>Nocardia</taxon>
    </lineage>
</organism>
<gene>
    <name evidence="1" type="ORF">AB0I48_03680</name>
</gene>
<comment type="caution">
    <text evidence="1">The sequence shown here is derived from an EMBL/GenBank/DDBJ whole genome shotgun (WGS) entry which is preliminary data.</text>
</comment>
<protein>
    <recommendedName>
        <fullName evidence="3">Ricin B lectin domain-containing protein</fullName>
    </recommendedName>
</protein>
<dbReference type="Proteomes" id="UP001551695">
    <property type="component" value="Unassembled WGS sequence"/>
</dbReference>
<proteinExistence type="predicted"/>
<sequence length="218" mass="23245">MVVRAGALRVHPLGPAKPDRVARCPGTARVARRGGPWISVLAAALLIGVGLSAPTNAQPAPPGPGPGLFTIRPLAHLDQVLTADPISKAAVCEGDDDDPEQTIRVRPVRNMYNLLNQRTDEYLGYHRDGRTGWTELLAEWEVVAVDGFGEGVYRIRVLDLDGPPADVLTYLGGDNSAVAGVRAAADPGHPAFEAQLWKFERATGNRPFSGKLETNDGS</sequence>
<evidence type="ECO:0000313" key="2">
    <source>
        <dbReference type="Proteomes" id="UP001551695"/>
    </source>
</evidence>
<evidence type="ECO:0008006" key="3">
    <source>
        <dbReference type="Google" id="ProtNLM"/>
    </source>
</evidence>
<dbReference type="RefSeq" id="WP_357780015.1">
    <property type="nucleotide sequence ID" value="NZ_JBFAKC010000002.1"/>
</dbReference>
<dbReference type="EMBL" id="JBFAKC010000002">
    <property type="protein sequence ID" value="MEV0706644.1"/>
    <property type="molecule type" value="Genomic_DNA"/>
</dbReference>
<reference evidence="1 2" key="1">
    <citation type="submission" date="2024-06" db="EMBL/GenBank/DDBJ databases">
        <title>The Natural Products Discovery Center: Release of the First 8490 Sequenced Strains for Exploring Actinobacteria Biosynthetic Diversity.</title>
        <authorList>
            <person name="Kalkreuter E."/>
            <person name="Kautsar S.A."/>
            <person name="Yang D."/>
            <person name="Bader C.D."/>
            <person name="Teijaro C.N."/>
            <person name="Fluegel L."/>
            <person name="Davis C.M."/>
            <person name="Simpson J.R."/>
            <person name="Lauterbach L."/>
            <person name="Steele A.D."/>
            <person name="Gui C."/>
            <person name="Meng S."/>
            <person name="Li G."/>
            <person name="Viehrig K."/>
            <person name="Ye F."/>
            <person name="Su P."/>
            <person name="Kiefer A.F."/>
            <person name="Nichols A."/>
            <person name="Cepeda A.J."/>
            <person name="Yan W."/>
            <person name="Fan B."/>
            <person name="Jiang Y."/>
            <person name="Adhikari A."/>
            <person name="Zheng C.-J."/>
            <person name="Schuster L."/>
            <person name="Cowan T.M."/>
            <person name="Smanski M.J."/>
            <person name="Chevrette M.G."/>
            <person name="De Carvalho L.P.S."/>
            <person name="Shen B."/>
        </authorList>
    </citation>
    <scope>NUCLEOTIDE SEQUENCE [LARGE SCALE GENOMIC DNA]</scope>
    <source>
        <strain evidence="1 2">NPDC050403</strain>
    </source>
</reference>